<proteinExistence type="predicted"/>
<accession>A0AAP0F1F6</accession>
<feature type="compositionally biased region" description="Polar residues" evidence="1">
    <location>
        <begin position="66"/>
        <end position="77"/>
    </location>
</feature>
<evidence type="ECO:0000313" key="2">
    <source>
        <dbReference type="EMBL" id="KAK9100698.1"/>
    </source>
</evidence>
<sequence length="77" mass="7940">MGKGTIGRRLPARHDGGARSGQATAAAVVEAKPRRGRPARTKTADGPPAAAARSSGERPRHRGGRSETTQASVRGSR</sequence>
<organism evidence="2 3">
    <name type="scientific">Stephania cephalantha</name>
    <dbReference type="NCBI Taxonomy" id="152367"/>
    <lineage>
        <taxon>Eukaryota</taxon>
        <taxon>Viridiplantae</taxon>
        <taxon>Streptophyta</taxon>
        <taxon>Embryophyta</taxon>
        <taxon>Tracheophyta</taxon>
        <taxon>Spermatophyta</taxon>
        <taxon>Magnoliopsida</taxon>
        <taxon>Ranunculales</taxon>
        <taxon>Menispermaceae</taxon>
        <taxon>Menispermoideae</taxon>
        <taxon>Cissampelideae</taxon>
        <taxon>Stephania</taxon>
    </lineage>
</organism>
<evidence type="ECO:0000256" key="1">
    <source>
        <dbReference type="SAM" id="MobiDB-lite"/>
    </source>
</evidence>
<dbReference type="EMBL" id="JBBNAG010000010">
    <property type="protein sequence ID" value="KAK9100698.1"/>
    <property type="molecule type" value="Genomic_DNA"/>
</dbReference>
<reference evidence="2 3" key="1">
    <citation type="submission" date="2024-01" db="EMBL/GenBank/DDBJ databases">
        <title>Genome assemblies of Stephania.</title>
        <authorList>
            <person name="Yang L."/>
        </authorList>
    </citation>
    <scope>NUCLEOTIDE SEQUENCE [LARGE SCALE GENOMIC DNA]</scope>
    <source>
        <strain evidence="2">JXDWG</strain>
        <tissue evidence="2">Leaf</tissue>
    </source>
</reference>
<protein>
    <submittedName>
        <fullName evidence="2">Uncharacterized protein</fullName>
    </submittedName>
</protein>
<name>A0AAP0F1F6_9MAGN</name>
<feature type="region of interest" description="Disordered" evidence="1">
    <location>
        <begin position="1"/>
        <end position="77"/>
    </location>
</feature>
<evidence type="ECO:0000313" key="3">
    <source>
        <dbReference type="Proteomes" id="UP001419268"/>
    </source>
</evidence>
<gene>
    <name evidence="2" type="ORF">Scep_024128</name>
</gene>
<comment type="caution">
    <text evidence="2">The sequence shown here is derived from an EMBL/GenBank/DDBJ whole genome shotgun (WGS) entry which is preliminary data.</text>
</comment>
<dbReference type="Proteomes" id="UP001419268">
    <property type="component" value="Unassembled WGS sequence"/>
</dbReference>
<keyword evidence="3" id="KW-1185">Reference proteome</keyword>
<dbReference type="AlphaFoldDB" id="A0AAP0F1F6"/>